<dbReference type="Pfam" id="PF13478">
    <property type="entry name" value="XdhC_C"/>
    <property type="match status" value="1"/>
</dbReference>
<dbReference type="PANTHER" id="PTHR30388:SF4">
    <property type="entry name" value="MOLYBDENUM COFACTOR INSERTION CHAPERONE PAOD"/>
    <property type="match status" value="1"/>
</dbReference>
<dbReference type="InterPro" id="IPR027051">
    <property type="entry name" value="XdhC_Rossmann_dom"/>
</dbReference>
<dbReference type="Proteomes" id="UP000754710">
    <property type="component" value="Unassembled WGS sequence"/>
</dbReference>
<organism evidence="3 4">
    <name type="scientific">Nocardioides jiangsuensis</name>
    <dbReference type="NCBI Taxonomy" id="2866161"/>
    <lineage>
        <taxon>Bacteria</taxon>
        <taxon>Bacillati</taxon>
        <taxon>Actinomycetota</taxon>
        <taxon>Actinomycetes</taxon>
        <taxon>Propionibacteriales</taxon>
        <taxon>Nocardioidaceae</taxon>
        <taxon>Nocardioides</taxon>
    </lineage>
</organism>
<feature type="compositionally biased region" description="Basic and acidic residues" evidence="1">
    <location>
        <begin position="238"/>
        <end position="249"/>
    </location>
</feature>
<dbReference type="InterPro" id="IPR003777">
    <property type="entry name" value="XdhC_CoxI"/>
</dbReference>
<dbReference type="EMBL" id="JAIEZQ010000002">
    <property type="protein sequence ID" value="MBY9075263.1"/>
    <property type="molecule type" value="Genomic_DNA"/>
</dbReference>
<dbReference type="InterPro" id="IPR052698">
    <property type="entry name" value="MoCofactor_Util/Proc"/>
</dbReference>
<evidence type="ECO:0000259" key="2">
    <source>
        <dbReference type="SMART" id="SM00746"/>
    </source>
</evidence>
<comment type="caution">
    <text evidence="3">The sequence shown here is derived from an EMBL/GenBank/DDBJ whole genome shotgun (WGS) entry which is preliminary data.</text>
</comment>
<evidence type="ECO:0000313" key="3">
    <source>
        <dbReference type="EMBL" id="MBY9075263.1"/>
    </source>
</evidence>
<feature type="domain" description="TRASH" evidence="2">
    <location>
        <begin position="262"/>
        <end position="300"/>
    </location>
</feature>
<proteinExistence type="predicted"/>
<dbReference type="RefSeq" id="WP_221025032.1">
    <property type="nucleotide sequence ID" value="NZ_JAIEZQ010000002.1"/>
</dbReference>
<dbReference type="Pfam" id="PF04945">
    <property type="entry name" value="YHS"/>
    <property type="match status" value="1"/>
</dbReference>
<sequence>MSRPDVERRAADLRAERVPYVHATVVLAERPTSAKPGDEAIVFADGTIEGFVGGTCAESTVRAQGIALLDSGEPLLLRISPTPEPEQEAPRADRLTVHNPCLSGGTLEIFLEPVVPAPLLVVHGESPIAAALASLGERLGYQVRAGAGADPAEAAAVVCASHGRDEEEALEKALRSGVAYVGLVASRKRGEAVVGSLDVDEVARARVHTPAGLDIGARTAEEVALSILAEIVAERRRTSGRPVEGRTAETPEAAEQTGTATDPVCGMTVATVETSLHLDHDGVRYWFCGTGCLRAFAADPGGYLAS</sequence>
<keyword evidence="4" id="KW-1185">Reference proteome</keyword>
<reference evidence="3 4" key="1">
    <citation type="submission" date="2021-08" db="EMBL/GenBank/DDBJ databases">
        <title>Nocardioides bacterium WL0053 sp. nov., isolated from the sediment.</title>
        <authorList>
            <person name="Wang L."/>
            <person name="Zhang D."/>
            <person name="Zhang A."/>
        </authorList>
    </citation>
    <scope>NUCLEOTIDE SEQUENCE [LARGE SCALE GENOMIC DNA]</scope>
    <source>
        <strain evidence="3 4">WL0053</strain>
    </source>
</reference>
<name>A0ABS7RMI5_9ACTN</name>
<evidence type="ECO:0000256" key="1">
    <source>
        <dbReference type="SAM" id="MobiDB-lite"/>
    </source>
</evidence>
<dbReference type="PANTHER" id="PTHR30388">
    <property type="entry name" value="ALDEHYDE OXIDOREDUCTASE MOLYBDENUM COFACTOR ASSEMBLY PROTEIN"/>
    <property type="match status" value="1"/>
</dbReference>
<dbReference type="InterPro" id="IPR011017">
    <property type="entry name" value="TRASH_dom"/>
</dbReference>
<evidence type="ECO:0000313" key="4">
    <source>
        <dbReference type="Proteomes" id="UP000754710"/>
    </source>
</evidence>
<accession>A0ABS7RMI5</accession>
<feature type="region of interest" description="Disordered" evidence="1">
    <location>
        <begin position="238"/>
        <end position="260"/>
    </location>
</feature>
<protein>
    <submittedName>
        <fullName evidence="3">XdhC family protein</fullName>
    </submittedName>
</protein>
<dbReference type="SMART" id="SM00746">
    <property type="entry name" value="TRASH"/>
    <property type="match status" value="1"/>
</dbReference>
<dbReference type="Pfam" id="PF02625">
    <property type="entry name" value="XdhC_CoxI"/>
    <property type="match status" value="1"/>
</dbReference>
<dbReference type="Gene3D" id="3.40.50.720">
    <property type="entry name" value="NAD(P)-binding Rossmann-like Domain"/>
    <property type="match status" value="1"/>
</dbReference>
<gene>
    <name evidence="3" type="ORF">K1X13_10580</name>
</gene>
<dbReference type="InterPro" id="IPR007029">
    <property type="entry name" value="YHS_dom"/>
</dbReference>